<name>A0A9D4JHQ3_DREPO</name>
<dbReference type="InterPro" id="IPR000742">
    <property type="entry name" value="EGF"/>
</dbReference>
<dbReference type="GO" id="GO:0005509">
    <property type="term" value="F:calcium ion binding"/>
    <property type="evidence" value="ECO:0007669"/>
    <property type="project" value="InterPro"/>
</dbReference>
<dbReference type="SUPFAM" id="SSF57196">
    <property type="entry name" value="EGF/Laminin"/>
    <property type="match status" value="1"/>
</dbReference>
<dbReference type="InterPro" id="IPR000152">
    <property type="entry name" value="EGF-type_Asp/Asn_hydroxyl_site"/>
</dbReference>
<keyword evidence="1 3" id="KW-0245">EGF-like domain</keyword>
<dbReference type="PROSITE" id="PS00022">
    <property type="entry name" value="EGF_1"/>
    <property type="match status" value="1"/>
</dbReference>
<dbReference type="EMBL" id="JAIWYP010000006">
    <property type="protein sequence ID" value="KAH3813036.1"/>
    <property type="molecule type" value="Genomic_DNA"/>
</dbReference>
<dbReference type="PROSITE" id="PS50026">
    <property type="entry name" value="EGF_3"/>
    <property type="match status" value="1"/>
</dbReference>
<proteinExistence type="predicted"/>
<keyword evidence="6" id="KW-1185">Reference proteome</keyword>
<dbReference type="PROSITE" id="PS00010">
    <property type="entry name" value="ASX_HYDROXYL"/>
    <property type="match status" value="1"/>
</dbReference>
<feature type="domain" description="EGF-like" evidence="4">
    <location>
        <begin position="19"/>
        <end position="56"/>
    </location>
</feature>
<feature type="disulfide bond" evidence="3">
    <location>
        <begin position="46"/>
        <end position="55"/>
    </location>
</feature>
<evidence type="ECO:0000256" key="2">
    <source>
        <dbReference type="ARBA" id="ARBA00023157"/>
    </source>
</evidence>
<gene>
    <name evidence="5" type="ORF">DPMN_141484</name>
</gene>
<evidence type="ECO:0000259" key="4">
    <source>
        <dbReference type="PROSITE" id="PS50026"/>
    </source>
</evidence>
<accession>A0A9D4JHQ3</accession>
<dbReference type="InterPro" id="IPR049883">
    <property type="entry name" value="NOTCH1_EGF-like"/>
</dbReference>
<sequence>MDEKITKILSYAACFCPPDIDECITNNPCMNDGQCINVRGGYQCLCPPQWTGKTCSDGKITLVICIDSDVGLLNNSRDNHRQSLTVNH</sequence>
<evidence type="ECO:0000313" key="5">
    <source>
        <dbReference type="EMBL" id="KAH3813036.1"/>
    </source>
</evidence>
<dbReference type="Gene3D" id="2.10.25.10">
    <property type="entry name" value="Laminin"/>
    <property type="match status" value="1"/>
</dbReference>
<dbReference type="InterPro" id="IPR018097">
    <property type="entry name" value="EGF_Ca-bd_CS"/>
</dbReference>
<dbReference type="Proteomes" id="UP000828390">
    <property type="component" value="Unassembled WGS sequence"/>
</dbReference>
<comment type="caution">
    <text evidence="5">The sequence shown here is derived from an EMBL/GenBank/DDBJ whole genome shotgun (WGS) entry which is preliminary data.</text>
</comment>
<dbReference type="PROSITE" id="PS01187">
    <property type="entry name" value="EGF_CA"/>
    <property type="match status" value="1"/>
</dbReference>
<dbReference type="FunFam" id="2.10.25.10:FF:000125">
    <property type="entry name" value="Neurogenic locus notch protein-like"/>
    <property type="match status" value="1"/>
</dbReference>
<reference evidence="5" key="2">
    <citation type="submission" date="2020-11" db="EMBL/GenBank/DDBJ databases">
        <authorList>
            <person name="McCartney M.A."/>
            <person name="Auch B."/>
            <person name="Kono T."/>
            <person name="Mallez S."/>
            <person name="Becker A."/>
            <person name="Gohl D.M."/>
            <person name="Silverstein K.A.T."/>
            <person name="Koren S."/>
            <person name="Bechman K.B."/>
            <person name="Herman A."/>
            <person name="Abrahante J.E."/>
            <person name="Garbe J."/>
        </authorList>
    </citation>
    <scope>NUCLEOTIDE SEQUENCE</scope>
    <source>
        <strain evidence="5">Duluth1</strain>
        <tissue evidence="5">Whole animal</tissue>
    </source>
</reference>
<reference evidence="5" key="1">
    <citation type="journal article" date="2019" name="bioRxiv">
        <title>The Genome of the Zebra Mussel, Dreissena polymorpha: A Resource for Invasive Species Research.</title>
        <authorList>
            <person name="McCartney M.A."/>
            <person name="Auch B."/>
            <person name="Kono T."/>
            <person name="Mallez S."/>
            <person name="Zhang Y."/>
            <person name="Obille A."/>
            <person name="Becker A."/>
            <person name="Abrahante J.E."/>
            <person name="Garbe J."/>
            <person name="Badalamenti J.P."/>
            <person name="Herman A."/>
            <person name="Mangelson H."/>
            <person name="Liachko I."/>
            <person name="Sullivan S."/>
            <person name="Sone E.D."/>
            <person name="Koren S."/>
            <person name="Silverstein K.A.T."/>
            <person name="Beckman K.B."/>
            <person name="Gohl D.M."/>
        </authorList>
    </citation>
    <scope>NUCLEOTIDE SEQUENCE</scope>
    <source>
        <strain evidence="5">Duluth1</strain>
        <tissue evidence="5">Whole animal</tissue>
    </source>
</reference>
<organism evidence="5 6">
    <name type="scientific">Dreissena polymorpha</name>
    <name type="common">Zebra mussel</name>
    <name type="synonym">Mytilus polymorpha</name>
    <dbReference type="NCBI Taxonomy" id="45954"/>
    <lineage>
        <taxon>Eukaryota</taxon>
        <taxon>Metazoa</taxon>
        <taxon>Spiralia</taxon>
        <taxon>Lophotrochozoa</taxon>
        <taxon>Mollusca</taxon>
        <taxon>Bivalvia</taxon>
        <taxon>Autobranchia</taxon>
        <taxon>Heteroconchia</taxon>
        <taxon>Euheterodonta</taxon>
        <taxon>Imparidentia</taxon>
        <taxon>Neoheterodontei</taxon>
        <taxon>Myida</taxon>
        <taxon>Dreissenoidea</taxon>
        <taxon>Dreissenidae</taxon>
        <taxon>Dreissena</taxon>
    </lineage>
</organism>
<protein>
    <recommendedName>
        <fullName evidence="4">EGF-like domain-containing protein</fullName>
    </recommendedName>
</protein>
<dbReference type="Pfam" id="PF07645">
    <property type="entry name" value="EGF_CA"/>
    <property type="match status" value="1"/>
</dbReference>
<dbReference type="InterPro" id="IPR001881">
    <property type="entry name" value="EGF-like_Ca-bd_dom"/>
</dbReference>
<evidence type="ECO:0000256" key="3">
    <source>
        <dbReference type="PROSITE-ProRule" id="PRU00076"/>
    </source>
</evidence>
<comment type="caution">
    <text evidence="3">Lacks conserved residue(s) required for the propagation of feature annotation.</text>
</comment>
<keyword evidence="2 3" id="KW-1015">Disulfide bond</keyword>
<dbReference type="SMART" id="SM00181">
    <property type="entry name" value="EGF"/>
    <property type="match status" value="1"/>
</dbReference>
<dbReference type="CDD" id="cd00054">
    <property type="entry name" value="EGF_CA"/>
    <property type="match status" value="1"/>
</dbReference>
<dbReference type="SMART" id="SM00179">
    <property type="entry name" value="EGF_CA"/>
    <property type="match status" value="1"/>
</dbReference>
<evidence type="ECO:0000256" key="1">
    <source>
        <dbReference type="ARBA" id="ARBA00022536"/>
    </source>
</evidence>
<evidence type="ECO:0000313" key="6">
    <source>
        <dbReference type="Proteomes" id="UP000828390"/>
    </source>
</evidence>
<dbReference type="AlphaFoldDB" id="A0A9D4JHQ3"/>